<reference evidence="2 3" key="1">
    <citation type="journal article" date="2016" name="Nat. Commun.">
        <title>Thousands of microbial genomes shed light on interconnected biogeochemical processes in an aquifer system.</title>
        <authorList>
            <person name="Anantharaman K."/>
            <person name="Brown C.T."/>
            <person name="Hug L.A."/>
            <person name="Sharon I."/>
            <person name="Castelle C.J."/>
            <person name="Probst A.J."/>
            <person name="Thomas B.C."/>
            <person name="Singh A."/>
            <person name="Wilkins M.J."/>
            <person name="Karaoz U."/>
            <person name="Brodie E.L."/>
            <person name="Williams K.H."/>
            <person name="Hubbard S.S."/>
            <person name="Banfield J.F."/>
        </authorList>
    </citation>
    <scope>NUCLEOTIDE SEQUENCE [LARGE SCALE GENOMIC DNA]</scope>
</reference>
<accession>A0A1G2Q142</accession>
<dbReference type="SUPFAM" id="SSF53098">
    <property type="entry name" value="Ribonuclease H-like"/>
    <property type="match status" value="1"/>
</dbReference>
<evidence type="ECO:0000259" key="1">
    <source>
        <dbReference type="PROSITE" id="PS50879"/>
    </source>
</evidence>
<dbReference type="PANTHER" id="PTHR48475">
    <property type="entry name" value="RIBONUCLEASE H"/>
    <property type="match status" value="1"/>
</dbReference>
<dbReference type="GO" id="GO:0004523">
    <property type="term" value="F:RNA-DNA hybrid ribonuclease activity"/>
    <property type="evidence" value="ECO:0007669"/>
    <property type="project" value="InterPro"/>
</dbReference>
<dbReference type="Pfam" id="PF13456">
    <property type="entry name" value="RVT_3"/>
    <property type="match status" value="1"/>
</dbReference>
<feature type="domain" description="RNase H type-1" evidence="1">
    <location>
        <begin position="1"/>
        <end position="136"/>
    </location>
</feature>
<dbReference type="CDD" id="cd09279">
    <property type="entry name" value="RNase_HI_like"/>
    <property type="match status" value="1"/>
</dbReference>
<gene>
    <name evidence="2" type="ORF">A2226_00170</name>
</gene>
<organism evidence="2 3">
    <name type="scientific">Candidatus Veblenbacteria bacterium RIFOXYA2_FULL_43_9</name>
    <dbReference type="NCBI Taxonomy" id="1802425"/>
    <lineage>
        <taxon>Bacteria</taxon>
        <taxon>Candidatus Vebleniibacteriota</taxon>
    </lineage>
</organism>
<dbReference type="Proteomes" id="UP000178936">
    <property type="component" value="Unassembled WGS sequence"/>
</dbReference>
<dbReference type="GO" id="GO:0003676">
    <property type="term" value="F:nucleic acid binding"/>
    <property type="evidence" value="ECO:0007669"/>
    <property type="project" value="InterPro"/>
</dbReference>
<evidence type="ECO:0000313" key="2">
    <source>
        <dbReference type="EMBL" id="OHA54283.1"/>
    </source>
</evidence>
<dbReference type="Gene3D" id="3.30.420.10">
    <property type="entry name" value="Ribonuclease H-like superfamily/Ribonuclease H"/>
    <property type="match status" value="1"/>
</dbReference>
<name>A0A1G2Q142_9BACT</name>
<dbReference type="InterPro" id="IPR012337">
    <property type="entry name" value="RNaseH-like_sf"/>
</dbReference>
<evidence type="ECO:0000313" key="3">
    <source>
        <dbReference type="Proteomes" id="UP000178936"/>
    </source>
</evidence>
<dbReference type="PROSITE" id="PS50879">
    <property type="entry name" value="RNASE_H_1"/>
    <property type="match status" value="1"/>
</dbReference>
<comment type="caution">
    <text evidence="2">The sequence shown here is derived from an EMBL/GenBank/DDBJ whole genome shotgun (WGS) entry which is preliminary data.</text>
</comment>
<sequence>MVKTLILRTDGGARGNPGSAAIGVVIEDKTGQEIKTISHYIGEATNNQAEYKAIYAGLKAAKEIGVQEIICYLDSELVVKQLKLEYKVKDKELAPLFIKTWNLAQEFKEIKFIHVPRERNKRADWLVNQALDKYEK</sequence>
<dbReference type="PANTHER" id="PTHR48475:SF1">
    <property type="entry name" value="RNASE H TYPE-1 DOMAIN-CONTAINING PROTEIN"/>
    <property type="match status" value="1"/>
</dbReference>
<dbReference type="EMBL" id="MHTB01000052">
    <property type="protein sequence ID" value="OHA54283.1"/>
    <property type="molecule type" value="Genomic_DNA"/>
</dbReference>
<protein>
    <recommendedName>
        <fullName evidence="1">RNase H type-1 domain-containing protein</fullName>
    </recommendedName>
</protein>
<dbReference type="InterPro" id="IPR002156">
    <property type="entry name" value="RNaseH_domain"/>
</dbReference>
<dbReference type="InterPro" id="IPR036397">
    <property type="entry name" value="RNaseH_sf"/>
</dbReference>
<dbReference type="AlphaFoldDB" id="A0A1G2Q142"/>
<proteinExistence type="predicted"/>